<reference evidence="1 2" key="1">
    <citation type="journal article" date="2019" name="Int. J. Syst. Evol. Microbiol.">
        <title>The Global Catalogue of Microorganisms (GCM) 10K type strain sequencing project: providing services to taxonomists for standard genome sequencing and annotation.</title>
        <authorList>
            <consortium name="The Broad Institute Genomics Platform"/>
            <consortium name="The Broad Institute Genome Sequencing Center for Infectious Disease"/>
            <person name="Wu L."/>
            <person name="Ma J."/>
        </authorList>
    </citation>
    <scope>NUCLEOTIDE SEQUENCE [LARGE SCALE GENOMIC DNA]</scope>
    <source>
        <strain evidence="1 2">JCM 15309</strain>
    </source>
</reference>
<gene>
    <name evidence="1" type="ORF">GCM10009798_35420</name>
</gene>
<keyword evidence="2" id="KW-1185">Reference proteome</keyword>
<evidence type="ECO:0008006" key="3">
    <source>
        <dbReference type="Google" id="ProtNLM"/>
    </source>
</evidence>
<protein>
    <recommendedName>
        <fullName evidence="3">DUF3052 domain-containing protein</fullName>
    </recommendedName>
</protein>
<dbReference type="EMBL" id="BAAAPB010000004">
    <property type="protein sequence ID" value="GAA1971458.1"/>
    <property type="molecule type" value="Genomic_DNA"/>
</dbReference>
<evidence type="ECO:0000313" key="2">
    <source>
        <dbReference type="Proteomes" id="UP001500571"/>
    </source>
</evidence>
<comment type="caution">
    <text evidence="1">The sequence shown here is derived from an EMBL/GenBank/DDBJ whole genome shotgun (WGS) entry which is preliminary data.</text>
</comment>
<dbReference type="RefSeq" id="WP_344047115.1">
    <property type="nucleotide sequence ID" value="NZ_BAAAPB010000004.1"/>
</dbReference>
<name>A0ABN2RLY9_9ACTN</name>
<organism evidence="1 2">
    <name type="scientific">Nocardioides panacihumi</name>
    <dbReference type="NCBI Taxonomy" id="400774"/>
    <lineage>
        <taxon>Bacteria</taxon>
        <taxon>Bacillati</taxon>
        <taxon>Actinomycetota</taxon>
        <taxon>Actinomycetes</taxon>
        <taxon>Propionibacteriales</taxon>
        <taxon>Nocardioidaceae</taxon>
        <taxon>Nocardioides</taxon>
    </lineage>
</organism>
<sequence length="122" mass="13121">MNVARKLQIRPAMTVVVLGRPSGVDLEIPSECLVVSDPADAATADAVVAFVVRAEDLDTIAAPALEAARDDRLAWILYPKNRQLGTDVNRDILAALAAERGAHPVRQIAIDAVWSALRFRPA</sequence>
<dbReference type="Proteomes" id="UP001500571">
    <property type="component" value="Unassembled WGS sequence"/>
</dbReference>
<proteinExistence type="predicted"/>
<accession>A0ABN2RLY9</accession>
<evidence type="ECO:0000313" key="1">
    <source>
        <dbReference type="EMBL" id="GAA1971458.1"/>
    </source>
</evidence>